<dbReference type="GeneTree" id="ENSGT00510000048466"/>
<organism evidence="3 4">
    <name type="scientific">Eptatretus burgeri</name>
    <name type="common">Inshore hagfish</name>
    <dbReference type="NCBI Taxonomy" id="7764"/>
    <lineage>
        <taxon>Eukaryota</taxon>
        <taxon>Metazoa</taxon>
        <taxon>Chordata</taxon>
        <taxon>Craniata</taxon>
        <taxon>Vertebrata</taxon>
        <taxon>Cyclostomata</taxon>
        <taxon>Myxini</taxon>
        <taxon>Myxiniformes</taxon>
        <taxon>Myxinidae</taxon>
        <taxon>Eptatretinae</taxon>
        <taxon>Eptatretus</taxon>
    </lineage>
</organism>
<reference evidence="3" key="1">
    <citation type="submission" date="2025-08" db="UniProtKB">
        <authorList>
            <consortium name="Ensembl"/>
        </authorList>
    </citation>
    <scope>IDENTIFICATION</scope>
</reference>
<dbReference type="Ensembl" id="ENSEBUT00000005125.1">
    <property type="protein sequence ID" value="ENSEBUP00000004687.1"/>
    <property type="gene ID" value="ENSEBUG00000003274.1"/>
</dbReference>
<dbReference type="Pfam" id="PF08190">
    <property type="entry name" value="PIH1"/>
    <property type="match status" value="1"/>
</dbReference>
<dbReference type="AlphaFoldDB" id="A0A8C4NIF4"/>
<dbReference type="InterPro" id="IPR012981">
    <property type="entry name" value="PIH1_N"/>
</dbReference>
<accession>A0A8C4NIF4</accession>
<evidence type="ECO:0000256" key="1">
    <source>
        <dbReference type="ARBA" id="ARBA00008511"/>
    </source>
</evidence>
<name>A0A8C4NIF4_EPTBU</name>
<dbReference type="Proteomes" id="UP000694388">
    <property type="component" value="Unplaced"/>
</dbReference>
<keyword evidence="4" id="KW-1185">Reference proteome</keyword>
<feature type="domain" description="PIH1 N-terminal" evidence="2">
    <location>
        <begin position="22"/>
        <end position="177"/>
    </location>
</feature>
<reference evidence="3" key="2">
    <citation type="submission" date="2025-09" db="UniProtKB">
        <authorList>
            <consortium name="Ensembl"/>
        </authorList>
    </citation>
    <scope>IDENTIFICATION</scope>
</reference>
<dbReference type="InterPro" id="IPR050734">
    <property type="entry name" value="PIH1/Kintoun_subfamily"/>
</dbReference>
<evidence type="ECO:0000259" key="2">
    <source>
        <dbReference type="Pfam" id="PF08190"/>
    </source>
</evidence>
<dbReference type="PANTHER" id="PTHR22997">
    <property type="entry name" value="PIH1 DOMAIN-CONTAINING PROTEIN 1"/>
    <property type="match status" value="1"/>
</dbReference>
<comment type="similarity">
    <text evidence="1">Belongs to the PIH1 family.</text>
</comment>
<evidence type="ECO:0000313" key="4">
    <source>
        <dbReference type="Proteomes" id="UP000694388"/>
    </source>
</evidence>
<sequence>MAPRKQLSTEQRVKIQTMRESEQSRQLYEAEVTALEKERGSDVTFLHLTPGFVLKTSDGEQKCFINVCSDDAVNRPTYKREQGPDGSWGMLYQFPNALVPPKKDKDNAGRRCVVYDVVFHSETLALAKDPRLQKLLVKTALDMVEKTFSAALDRHNLRRLEMPYKGVPGSTLLRRPLCTNAILPFNDPPLSLPSQASPPERQMSVQNRKTEEEAILNLKDVKILDSITGDTRPLEINSHNTEWRCPAPHDWFAVLCGEGFYEFSCVAVFSRIYGSKGPVTP</sequence>
<protein>
    <recommendedName>
        <fullName evidence="2">PIH1 N-terminal domain-containing protein</fullName>
    </recommendedName>
</protein>
<dbReference type="PANTHER" id="PTHR22997:SF3">
    <property type="entry name" value="PROTEIN KINTOUN"/>
    <property type="match status" value="1"/>
</dbReference>
<evidence type="ECO:0000313" key="3">
    <source>
        <dbReference type="Ensembl" id="ENSEBUP00000004687.1"/>
    </source>
</evidence>
<proteinExistence type="inferred from homology"/>
<dbReference type="GO" id="GO:0005737">
    <property type="term" value="C:cytoplasm"/>
    <property type="evidence" value="ECO:0007669"/>
    <property type="project" value="TreeGrafter"/>
</dbReference>